<reference evidence="2" key="1">
    <citation type="submission" date="2021-05" db="EMBL/GenBank/DDBJ databases">
        <title>The genome of the haptophyte Pavlova lutheri (Diacronema luteri, Pavlovales) - a model for lipid biosynthesis in eukaryotic algae.</title>
        <authorList>
            <person name="Hulatt C.J."/>
            <person name="Posewitz M.C."/>
        </authorList>
    </citation>
    <scope>NUCLEOTIDE SEQUENCE</scope>
    <source>
        <strain evidence="2">NIVA-4/92</strain>
    </source>
</reference>
<dbReference type="EMBL" id="JAGTXO010000001">
    <property type="protein sequence ID" value="KAG8470206.1"/>
    <property type="molecule type" value="Genomic_DNA"/>
</dbReference>
<dbReference type="PANTHER" id="PTHR34801">
    <property type="entry name" value="EXPRESSED PROTEIN"/>
    <property type="match status" value="1"/>
</dbReference>
<dbReference type="PANTHER" id="PTHR34801:SF6">
    <property type="entry name" value="SLL1620 PROTEIN"/>
    <property type="match status" value="1"/>
</dbReference>
<dbReference type="OrthoDB" id="41501at2759"/>
<feature type="signal peptide" evidence="1">
    <location>
        <begin position="1"/>
        <end position="17"/>
    </location>
</feature>
<dbReference type="InterPro" id="IPR010865">
    <property type="entry name" value="DUF1499"/>
</dbReference>
<protein>
    <submittedName>
        <fullName evidence="2">Uncharacterized protein</fullName>
    </submittedName>
</protein>
<keyword evidence="1" id="KW-0732">Signal</keyword>
<name>A0A8J5XWA6_DIALT</name>
<evidence type="ECO:0000313" key="3">
    <source>
        <dbReference type="Proteomes" id="UP000751190"/>
    </source>
</evidence>
<keyword evidence="3" id="KW-1185">Reference proteome</keyword>
<feature type="chain" id="PRO_5035180383" evidence="1">
    <location>
        <begin position="18"/>
        <end position="206"/>
    </location>
</feature>
<dbReference type="AlphaFoldDB" id="A0A8J5XWA6"/>
<sequence length="206" mass="20836">MLAAVVFLASGLSGGAGGSAAITRRGIVGAIGGMGVTSAFAPAARAGLLGPFPGTPPDDLGIRTDGSLKGCGPSPNCWSTSGDPKHKVAPFEYTKSTSTAKADLLAVLKAYPQAGIKTKDGGIIDGGGNKLLIPPPNSDGNYYYAQFTSKKFGFVDDVEFNVGGGKVAIRSASRQGDSDLGVNAARLSYIAQQLAAKGGWKTELGI</sequence>
<gene>
    <name evidence="2" type="ORF">KFE25_008627</name>
</gene>
<dbReference type="Pfam" id="PF07386">
    <property type="entry name" value="DUF1499"/>
    <property type="match status" value="1"/>
</dbReference>
<proteinExistence type="predicted"/>
<evidence type="ECO:0000256" key="1">
    <source>
        <dbReference type="SAM" id="SignalP"/>
    </source>
</evidence>
<evidence type="ECO:0000313" key="2">
    <source>
        <dbReference type="EMBL" id="KAG8470206.1"/>
    </source>
</evidence>
<dbReference type="Proteomes" id="UP000751190">
    <property type="component" value="Unassembled WGS sequence"/>
</dbReference>
<comment type="caution">
    <text evidence="2">The sequence shown here is derived from an EMBL/GenBank/DDBJ whole genome shotgun (WGS) entry which is preliminary data.</text>
</comment>
<dbReference type="OMA" id="DNFTPHI"/>
<organism evidence="2 3">
    <name type="scientific">Diacronema lutheri</name>
    <name type="common">Unicellular marine alga</name>
    <name type="synonym">Monochrysis lutheri</name>
    <dbReference type="NCBI Taxonomy" id="2081491"/>
    <lineage>
        <taxon>Eukaryota</taxon>
        <taxon>Haptista</taxon>
        <taxon>Haptophyta</taxon>
        <taxon>Pavlovophyceae</taxon>
        <taxon>Pavlovales</taxon>
        <taxon>Pavlovaceae</taxon>
        <taxon>Diacronema</taxon>
    </lineage>
</organism>
<accession>A0A8J5XWA6</accession>